<evidence type="ECO:0000259" key="2">
    <source>
        <dbReference type="PROSITE" id="PS50263"/>
    </source>
</evidence>
<comment type="caution">
    <text evidence="3">The sequence shown here is derived from an EMBL/GenBank/DDBJ whole genome shotgun (WGS) entry which is preliminary data.</text>
</comment>
<dbReference type="GO" id="GO:0050126">
    <property type="term" value="F:N-carbamoylputrescine amidase activity"/>
    <property type="evidence" value="ECO:0007669"/>
    <property type="project" value="TreeGrafter"/>
</dbReference>
<evidence type="ECO:0000313" key="3">
    <source>
        <dbReference type="EMBL" id="KEI73103.1"/>
    </source>
</evidence>
<protein>
    <submittedName>
        <fullName evidence="3">Carbon-nitrogen hydrolase</fullName>
    </submittedName>
</protein>
<dbReference type="InterPro" id="IPR003010">
    <property type="entry name" value="C-N_Hydrolase"/>
</dbReference>
<accession>A0A081KG27</accession>
<keyword evidence="4" id="KW-1185">Reference proteome</keyword>
<dbReference type="SUPFAM" id="SSF56317">
    <property type="entry name" value="Carbon-nitrogen hydrolase"/>
    <property type="match status" value="1"/>
</dbReference>
<dbReference type="Proteomes" id="UP000027997">
    <property type="component" value="Unassembled WGS sequence"/>
</dbReference>
<dbReference type="GO" id="GO:0033388">
    <property type="term" value="P:putrescine biosynthetic process from arginine"/>
    <property type="evidence" value="ECO:0007669"/>
    <property type="project" value="TreeGrafter"/>
</dbReference>
<evidence type="ECO:0000313" key="4">
    <source>
        <dbReference type="Proteomes" id="UP000027997"/>
    </source>
</evidence>
<sequence length="268" mass="29920">MRLTLVQMEVTYKKPQANLDTVESLLTSCQTPGHIVLLPELFTSGYLFKNATELHDLARETAGSKTIAKLQSLACQFDTLIVAGLPEKKGNQYFNTAVAVDKNGLKACYRKISQTNIDRQYFSRGNKPVVFEHMGIRFGIAICFDLWFPEIMREYVKMGVDVILHPANFGGQQSLHMARARAIENDVYIATCNRLGSESTETISGHYCGHSQICTPTGDYLLKLEHQEETATATLNIDSKNPKKVIGVNLIDEMNAITKILKTNNKES</sequence>
<dbReference type="InterPro" id="IPR050345">
    <property type="entry name" value="Aliph_Amidase/BUP"/>
</dbReference>
<dbReference type="InterPro" id="IPR036526">
    <property type="entry name" value="C-N_Hydrolase_sf"/>
</dbReference>
<organism evidence="3 4">
    <name type="scientific">Endozoicomonas elysicola</name>
    <dbReference type="NCBI Taxonomy" id="305900"/>
    <lineage>
        <taxon>Bacteria</taxon>
        <taxon>Pseudomonadati</taxon>
        <taxon>Pseudomonadota</taxon>
        <taxon>Gammaproteobacteria</taxon>
        <taxon>Oceanospirillales</taxon>
        <taxon>Endozoicomonadaceae</taxon>
        <taxon>Endozoicomonas</taxon>
    </lineage>
</organism>
<dbReference type="EMBL" id="JOJP01000001">
    <property type="protein sequence ID" value="KEI73103.1"/>
    <property type="molecule type" value="Genomic_DNA"/>
</dbReference>
<dbReference type="STRING" id="305900.GV64_22450"/>
<evidence type="ECO:0000256" key="1">
    <source>
        <dbReference type="ARBA" id="ARBA00022801"/>
    </source>
</evidence>
<dbReference type="eggNOG" id="COG0388">
    <property type="taxonomic scope" value="Bacteria"/>
</dbReference>
<dbReference type="Pfam" id="PF00795">
    <property type="entry name" value="CN_hydrolase"/>
    <property type="match status" value="1"/>
</dbReference>
<gene>
    <name evidence="3" type="ORF">GV64_22450</name>
</gene>
<dbReference type="CDD" id="cd07197">
    <property type="entry name" value="nitrilase"/>
    <property type="match status" value="1"/>
</dbReference>
<reference evidence="3 4" key="1">
    <citation type="submission" date="2014-06" db="EMBL/GenBank/DDBJ databases">
        <title>Whole Genome Sequences of Three Symbiotic Endozoicomonas Bacteria.</title>
        <authorList>
            <person name="Neave M.J."/>
            <person name="Apprill A."/>
            <person name="Voolstra C.R."/>
        </authorList>
    </citation>
    <scope>NUCLEOTIDE SEQUENCE [LARGE SCALE GENOMIC DNA]</scope>
    <source>
        <strain evidence="3 4">DSM 22380</strain>
    </source>
</reference>
<keyword evidence="1 3" id="KW-0378">Hydrolase</keyword>
<dbReference type="PANTHER" id="PTHR43674:SF2">
    <property type="entry name" value="BETA-UREIDOPROPIONASE"/>
    <property type="match status" value="1"/>
</dbReference>
<dbReference type="RefSeq" id="WP_020582293.1">
    <property type="nucleotide sequence ID" value="NZ_JOJP01000001.1"/>
</dbReference>
<dbReference type="PANTHER" id="PTHR43674">
    <property type="entry name" value="NITRILASE C965.09-RELATED"/>
    <property type="match status" value="1"/>
</dbReference>
<dbReference type="AlphaFoldDB" id="A0A081KG27"/>
<name>A0A081KG27_9GAMM</name>
<feature type="domain" description="CN hydrolase" evidence="2">
    <location>
        <begin position="1"/>
        <end position="237"/>
    </location>
</feature>
<dbReference type="PROSITE" id="PS50263">
    <property type="entry name" value="CN_HYDROLASE"/>
    <property type="match status" value="1"/>
</dbReference>
<proteinExistence type="predicted"/>
<dbReference type="Gene3D" id="3.60.110.10">
    <property type="entry name" value="Carbon-nitrogen hydrolase"/>
    <property type="match status" value="1"/>
</dbReference>